<evidence type="ECO:0000313" key="1">
    <source>
        <dbReference type="EMBL" id="KKN79211.1"/>
    </source>
</evidence>
<dbReference type="EMBL" id="LAZR01000251">
    <property type="protein sequence ID" value="KKN79211.1"/>
    <property type="molecule type" value="Genomic_DNA"/>
</dbReference>
<protein>
    <submittedName>
        <fullName evidence="1">Uncharacterized protein</fullName>
    </submittedName>
</protein>
<reference evidence="1" key="1">
    <citation type="journal article" date="2015" name="Nature">
        <title>Complex archaea that bridge the gap between prokaryotes and eukaryotes.</title>
        <authorList>
            <person name="Spang A."/>
            <person name="Saw J.H."/>
            <person name="Jorgensen S.L."/>
            <person name="Zaremba-Niedzwiedzka K."/>
            <person name="Martijn J."/>
            <person name="Lind A.E."/>
            <person name="van Eijk R."/>
            <person name="Schleper C."/>
            <person name="Guy L."/>
            <person name="Ettema T.J."/>
        </authorList>
    </citation>
    <scope>NUCLEOTIDE SEQUENCE</scope>
</reference>
<gene>
    <name evidence="1" type="ORF">LCGC14_0342280</name>
</gene>
<comment type="caution">
    <text evidence="1">The sequence shown here is derived from an EMBL/GenBank/DDBJ whole genome shotgun (WGS) entry which is preliminary data.</text>
</comment>
<name>A0A0F9W0L7_9ZZZZ</name>
<sequence length="113" mass="12319">MKDLRKELGLNEVAKSITLELTKIKVEGQATIKLYDGSVIGVMITPSTLDLEQLITEEILNRCVNDGGYGCDEITEATLYFSAVYSDGSCEVDKFISETTTSVLDQSLCTKGV</sequence>
<dbReference type="AlphaFoldDB" id="A0A0F9W0L7"/>
<proteinExistence type="predicted"/>
<organism evidence="1">
    <name type="scientific">marine sediment metagenome</name>
    <dbReference type="NCBI Taxonomy" id="412755"/>
    <lineage>
        <taxon>unclassified sequences</taxon>
        <taxon>metagenomes</taxon>
        <taxon>ecological metagenomes</taxon>
    </lineage>
</organism>
<accession>A0A0F9W0L7</accession>